<keyword evidence="6 12" id="KW-0418">Kinase</keyword>
<comment type="caution">
    <text evidence="12">The sequence shown here is derived from an EMBL/GenBank/DDBJ whole genome shotgun (WGS) entry which is preliminary data.</text>
</comment>
<evidence type="ECO:0000259" key="11">
    <source>
        <dbReference type="Pfam" id="PF07730"/>
    </source>
</evidence>
<keyword evidence="4" id="KW-0808">Transferase</keyword>
<dbReference type="Gene3D" id="1.20.5.1930">
    <property type="match status" value="1"/>
</dbReference>
<keyword evidence="3" id="KW-0597">Phosphoprotein</keyword>
<dbReference type="Proteomes" id="UP001602119">
    <property type="component" value="Unassembled WGS sequence"/>
</dbReference>
<dbReference type="PANTHER" id="PTHR24421">
    <property type="entry name" value="NITRATE/NITRITE SENSOR PROTEIN NARX-RELATED"/>
    <property type="match status" value="1"/>
</dbReference>
<evidence type="ECO:0000256" key="8">
    <source>
        <dbReference type="ARBA" id="ARBA00023012"/>
    </source>
</evidence>
<name>A0ABW6UWT1_MICFU</name>
<evidence type="ECO:0000313" key="12">
    <source>
        <dbReference type="EMBL" id="MFF4771405.1"/>
    </source>
</evidence>
<reference evidence="12 13" key="1">
    <citation type="submission" date="2024-10" db="EMBL/GenBank/DDBJ databases">
        <title>The Natural Products Discovery Center: Release of the First 8490 Sequenced Strains for Exploring Actinobacteria Biosynthetic Diversity.</title>
        <authorList>
            <person name="Kalkreuter E."/>
            <person name="Kautsar S.A."/>
            <person name="Yang D."/>
            <person name="Bader C.D."/>
            <person name="Teijaro C.N."/>
            <person name="Fluegel L."/>
            <person name="Davis C.M."/>
            <person name="Simpson J.R."/>
            <person name="Lauterbach L."/>
            <person name="Steele A.D."/>
            <person name="Gui C."/>
            <person name="Meng S."/>
            <person name="Li G."/>
            <person name="Viehrig K."/>
            <person name="Ye F."/>
            <person name="Su P."/>
            <person name="Kiefer A.F."/>
            <person name="Nichols A."/>
            <person name="Cepeda A.J."/>
            <person name="Yan W."/>
            <person name="Fan B."/>
            <person name="Jiang Y."/>
            <person name="Adhikari A."/>
            <person name="Zheng C.-J."/>
            <person name="Schuster L."/>
            <person name="Cowan T.M."/>
            <person name="Smanski M.J."/>
            <person name="Chevrette M.G."/>
            <person name="De Carvalho L.P.S."/>
            <person name="Shen B."/>
        </authorList>
    </citation>
    <scope>NUCLEOTIDE SEQUENCE [LARGE SCALE GENOMIC DNA]</scope>
    <source>
        <strain evidence="12 13">NPDC001281</strain>
    </source>
</reference>
<dbReference type="InterPro" id="IPR036890">
    <property type="entry name" value="HATPase_C_sf"/>
</dbReference>
<comment type="catalytic activity">
    <reaction evidence="1">
        <text>ATP + protein L-histidine = ADP + protein N-phospho-L-histidine.</text>
        <dbReference type="EC" id="2.7.13.3"/>
    </reaction>
</comment>
<dbReference type="Pfam" id="PF07730">
    <property type="entry name" value="HisKA_3"/>
    <property type="match status" value="1"/>
</dbReference>
<gene>
    <name evidence="12" type="ORF">ACFY05_00945</name>
</gene>
<evidence type="ECO:0000313" key="13">
    <source>
        <dbReference type="Proteomes" id="UP001602119"/>
    </source>
</evidence>
<evidence type="ECO:0000259" key="10">
    <source>
        <dbReference type="Pfam" id="PF02518"/>
    </source>
</evidence>
<dbReference type="Gene3D" id="3.30.565.10">
    <property type="entry name" value="Histidine kinase-like ATPase, C-terminal domain"/>
    <property type="match status" value="1"/>
</dbReference>
<organism evidence="12 13">
    <name type="scientific">Microtetraspora fusca</name>
    <dbReference type="NCBI Taxonomy" id="1997"/>
    <lineage>
        <taxon>Bacteria</taxon>
        <taxon>Bacillati</taxon>
        <taxon>Actinomycetota</taxon>
        <taxon>Actinomycetes</taxon>
        <taxon>Streptosporangiales</taxon>
        <taxon>Streptosporangiaceae</taxon>
        <taxon>Microtetraspora</taxon>
    </lineage>
</organism>
<dbReference type="SUPFAM" id="SSF55874">
    <property type="entry name" value="ATPase domain of HSP90 chaperone/DNA topoisomerase II/histidine kinase"/>
    <property type="match status" value="1"/>
</dbReference>
<dbReference type="EMBL" id="JBIAXI010000001">
    <property type="protein sequence ID" value="MFF4771405.1"/>
    <property type="molecule type" value="Genomic_DNA"/>
</dbReference>
<dbReference type="InterPro" id="IPR003594">
    <property type="entry name" value="HATPase_dom"/>
</dbReference>
<feature type="domain" description="Signal transduction histidine kinase subgroup 3 dimerisation and phosphoacceptor" evidence="11">
    <location>
        <begin position="163"/>
        <end position="227"/>
    </location>
</feature>
<keyword evidence="13" id="KW-1185">Reference proteome</keyword>
<evidence type="ECO:0000256" key="7">
    <source>
        <dbReference type="ARBA" id="ARBA00022840"/>
    </source>
</evidence>
<evidence type="ECO:0000256" key="4">
    <source>
        <dbReference type="ARBA" id="ARBA00022679"/>
    </source>
</evidence>
<dbReference type="InterPro" id="IPR011712">
    <property type="entry name" value="Sig_transdc_His_kin_sub3_dim/P"/>
</dbReference>
<evidence type="ECO:0000256" key="9">
    <source>
        <dbReference type="SAM" id="MobiDB-lite"/>
    </source>
</evidence>
<dbReference type="RefSeq" id="WP_387340037.1">
    <property type="nucleotide sequence ID" value="NZ_JBIAXI010000001.1"/>
</dbReference>
<accession>A0ABW6UWT1</accession>
<keyword evidence="5" id="KW-0547">Nucleotide-binding</keyword>
<dbReference type="GO" id="GO:0016301">
    <property type="term" value="F:kinase activity"/>
    <property type="evidence" value="ECO:0007669"/>
    <property type="project" value="UniProtKB-KW"/>
</dbReference>
<dbReference type="InterPro" id="IPR050482">
    <property type="entry name" value="Sensor_HK_TwoCompSys"/>
</dbReference>
<evidence type="ECO:0000256" key="5">
    <source>
        <dbReference type="ARBA" id="ARBA00022741"/>
    </source>
</evidence>
<sequence length="353" mass="36786">MTEHTQPEGRPRSSLAAAVATLSQLGRLRDMPVVLMLAWVGWLAIPWPFGGPGQARGTADQRLSAGDQRLSAGTSPDRTIGADIGDAHDTDAEPVADPGASAGDGPGAAVATGWSLPAPPAQPPLLVKPERRPAVPVTSKSNPSNVRDQDRRELSAGQLIAAERARIAAEVHDVAGHGLATIAMQAGVALLMLDERPDQVRESLEAIRATSTRALDRLRSALDLIDPVEPDHDLPRLIDEVRAAGLPVELRPAEPDVPAHLQDTVYRVVRESLTNVVRHAGPTTALVSAATEPGEFVLEIADGGRGPLGTAEGRGLAGMRARATDAGGVFAAGAREGGGFRVVARFPLPAETA</sequence>
<feature type="region of interest" description="Disordered" evidence="9">
    <location>
        <begin position="53"/>
        <end position="152"/>
    </location>
</feature>
<dbReference type="CDD" id="cd16917">
    <property type="entry name" value="HATPase_UhpB-NarQ-NarX-like"/>
    <property type="match status" value="1"/>
</dbReference>
<keyword evidence="7" id="KW-0067">ATP-binding</keyword>
<dbReference type="EC" id="2.7.13.3" evidence="2"/>
<dbReference type="PANTHER" id="PTHR24421:SF10">
    <property type="entry name" value="NITRATE_NITRITE SENSOR PROTEIN NARQ"/>
    <property type="match status" value="1"/>
</dbReference>
<evidence type="ECO:0000256" key="3">
    <source>
        <dbReference type="ARBA" id="ARBA00022553"/>
    </source>
</evidence>
<evidence type="ECO:0000256" key="2">
    <source>
        <dbReference type="ARBA" id="ARBA00012438"/>
    </source>
</evidence>
<feature type="domain" description="Histidine kinase/HSP90-like ATPase" evidence="10">
    <location>
        <begin position="262"/>
        <end position="349"/>
    </location>
</feature>
<dbReference type="Pfam" id="PF02518">
    <property type="entry name" value="HATPase_c"/>
    <property type="match status" value="1"/>
</dbReference>
<protein>
    <recommendedName>
        <fullName evidence="2">histidine kinase</fullName>
        <ecNumber evidence="2">2.7.13.3</ecNumber>
    </recommendedName>
</protein>
<feature type="compositionally biased region" description="Low complexity" evidence="9">
    <location>
        <begin position="95"/>
        <end position="111"/>
    </location>
</feature>
<evidence type="ECO:0000256" key="6">
    <source>
        <dbReference type="ARBA" id="ARBA00022777"/>
    </source>
</evidence>
<keyword evidence="8" id="KW-0902">Two-component regulatory system</keyword>
<evidence type="ECO:0000256" key="1">
    <source>
        <dbReference type="ARBA" id="ARBA00000085"/>
    </source>
</evidence>
<proteinExistence type="predicted"/>